<comment type="caution">
    <text evidence="2">The sequence shown here is derived from an EMBL/GenBank/DDBJ whole genome shotgun (WGS) entry which is preliminary data.</text>
</comment>
<proteinExistence type="predicted"/>
<evidence type="ECO:0000259" key="1">
    <source>
        <dbReference type="Pfam" id="PF11412"/>
    </source>
</evidence>
<reference evidence="2 3" key="1">
    <citation type="submission" date="2024-02" db="EMBL/GenBank/DDBJ databases">
        <title>Roseibium algae sp. nov., isolated from marine alga (Grateloupia sp.), showing potential in myo-inositol conversion.</title>
        <authorList>
            <person name="Wang Y."/>
        </authorList>
    </citation>
    <scope>NUCLEOTIDE SEQUENCE [LARGE SCALE GENOMIC DNA]</scope>
    <source>
        <strain evidence="2 3">H3510</strain>
    </source>
</reference>
<dbReference type="InterPro" id="IPR028250">
    <property type="entry name" value="DsbDN"/>
</dbReference>
<gene>
    <name evidence="2" type="ORF">V6575_05395</name>
</gene>
<sequence>MQRYFLSILAISGFLLAGLIPVKAAVSEWVSVHGGAVRLIASGPPENGMYRAGLEFSLEPGWHTYWRSPGESGIPPSIQISAPANLASSAVLFPAPKRYDDGFSSSIVYEDAVVLPLEITPDSIRKPIELSVTVFFGICKDICVPADAALTLQLSPEAKPDKLATMLIERDRALVPGSENDEAPSIERVEAETTAKGHHLVISALVSPTDQVDLFAEGPDGSYIALPKLEERAGTHAVWSLSTRGLARTDTGSSLTFVLIDGTRSIESRFEVPAEMLSPEK</sequence>
<feature type="domain" description="Thiol:disulfide interchange protein DsbD N-terminal" evidence="1">
    <location>
        <begin position="51"/>
        <end position="152"/>
    </location>
</feature>
<accession>A0ABU8TH90</accession>
<dbReference type="Proteomes" id="UP001385499">
    <property type="component" value="Unassembled WGS sequence"/>
</dbReference>
<protein>
    <submittedName>
        <fullName evidence="2">Protein-disulfide reductase DsbD domain-containing protein</fullName>
    </submittedName>
</protein>
<organism evidence="2 3">
    <name type="scientific">Roseibium algae</name>
    <dbReference type="NCBI Taxonomy" id="3123038"/>
    <lineage>
        <taxon>Bacteria</taxon>
        <taxon>Pseudomonadati</taxon>
        <taxon>Pseudomonadota</taxon>
        <taxon>Alphaproteobacteria</taxon>
        <taxon>Hyphomicrobiales</taxon>
        <taxon>Stappiaceae</taxon>
        <taxon>Roseibium</taxon>
    </lineage>
</organism>
<name>A0ABU8TH90_9HYPH</name>
<keyword evidence="3" id="KW-1185">Reference proteome</keyword>
<evidence type="ECO:0000313" key="2">
    <source>
        <dbReference type="EMBL" id="MEJ8473513.1"/>
    </source>
</evidence>
<evidence type="ECO:0000313" key="3">
    <source>
        <dbReference type="Proteomes" id="UP001385499"/>
    </source>
</evidence>
<dbReference type="EMBL" id="JBAKIA010000002">
    <property type="protein sequence ID" value="MEJ8473513.1"/>
    <property type="molecule type" value="Genomic_DNA"/>
</dbReference>
<dbReference type="RefSeq" id="WP_340273106.1">
    <property type="nucleotide sequence ID" value="NZ_JBAKIA010000002.1"/>
</dbReference>
<dbReference type="Pfam" id="PF11412">
    <property type="entry name" value="DsbD_N"/>
    <property type="match status" value="1"/>
</dbReference>